<feature type="domain" description="Cupin type-2" evidence="2">
    <location>
        <begin position="25"/>
        <end position="91"/>
    </location>
</feature>
<evidence type="ECO:0000259" key="2">
    <source>
        <dbReference type="Pfam" id="PF07883"/>
    </source>
</evidence>
<dbReference type="GO" id="GO:0046872">
    <property type="term" value="F:metal ion binding"/>
    <property type="evidence" value="ECO:0007669"/>
    <property type="project" value="UniProtKB-KW"/>
</dbReference>
<evidence type="ECO:0000313" key="3">
    <source>
        <dbReference type="EMBL" id="SVC75733.1"/>
    </source>
</evidence>
<dbReference type="SUPFAM" id="SSF51182">
    <property type="entry name" value="RmlC-like cupins"/>
    <property type="match status" value="1"/>
</dbReference>
<dbReference type="PANTHER" id="PTHR35848">
    <property type="entry name" value="OXALATE-BINDING PROTEIN"/>
    <property type="match status" value="1"/>
</dbReference>
<dbReference type="InterPro" id="IPR014710">
    <property type="entry name" value="RmlC-like_jellyroll"/>
</dbReference>
<dbReference type="InterPro" id="IPR011051">
    <property type="entry name" value="RmlC_Cupin_sf"/>
</dbReference>
<dbReference type="AlphaFoldDB" id="A0A382PQQ1"/>
<dbReference type="PANTHER" id="PTHR35848:SF6">
    <property type="entry name" value="CUPIN TYPE-2 DOMAIN-CONTAINING PROTEIN"/>
    <property type="match status" value="1"/>
</dbReference>
<name>A0A382PQQ1_9ZZZZ</name>
<dbReference type="EMBL" id="UINC01109126">
    <property type="protein sequence ID" value="SVC75733.1"/>
    <property type="molecule type" value="Genomic_DNA"/>
</dbReference>
<organism evidence="3">
    <name type="scientific">marine metagenome</name>
    <dbReference type="NCBI Taxonomy" id="408172"/>
    <lineage>
        <taxon>unclassified sequences</taxon>
        <taxon>metagenomes</taxon>
        <taxon>ecological metagenomes</taxon>
    </lineage>
</organism>
<dbReference type="InterPro" id="IPR013096">
    <property type="entry name" value="Cupin_2"/>
</dbReference>
<evidence type="ECO:0000256" key="1">
    <source>
        <dbReference type="ARBA" id="ARBA00022723"/>
    </source>
</evidence>
<gene>
    <name evidence="3" type="ORF">METZ01_LOCUS328587</name>
</gene>
<sequence length="101" mass="10551">MKHIAERPSAGFEILAGTGRSQAATMVLEPGESTGGPENRHQTADQWIFVVSGAGKAIVEGQTVALAPGSLLLIEPGEGHEIICNGSDALDTVTFYSPPEY</sequence>
<reference evidence="3" key="1">
    <citation type="submission" date="2018-05" db="EMBL/GenBank/DDBJ databases">
        <authorList>
            <person name="Lanie J.A."/>
            <person name="Ng W.-L."/>
            <person name="Kazmierczak K.M."/>
            <person name="Andrzejewski T.M."/>
            <person name="Davidsen T.M."/>
            <person name="Wayne K.J."/>
            <person name="Tettelin H."/>
            <person name="Glass J.I."/>
            <person name="Rusch D."/>
            <person name="Podicherti R."/>
            <person name="Tsui H.-C.T."/>
            <person name="Winkler M.E."/>
        </authorList>
    </citation>
    <scope>NUCLEOTIDE SEQUENCE</scope>
</reference>
<accession>A0A382PQQ1</accession>
<proteinExistence type="predicted"/>
<keyword evidence="1" id="KW-0479">Metal-binding</keyword>
<dbReference type="InterPro" id="IPR051610">
    <property type="entry name" value="GPI/OXD"/>
</dbReference>
<protein>
    <recommendedName>
        <fullName evidence="2">Cupin type-2 domain-containing protein</fullName>
    </recommendedName>
</protein>
<dbReference type="Pfam" id="PF07883">
    <property type="entry name" value="Cupin_2"/>
    <property type="match status" value="1"/>
</dbReference>
<dbReference type="Gene3D" id="2.60.120.10">
    <property type="entry name" value="Jelly Rolls"/>
    <property type="match status" value="1"/>
</dbReference>